<gene>
    <name evidence="2" type="ORF">MIMGU_mgv1a022426mg</name>
</gene>
<dbReference type="STRING" id="4155.A0A022RL23"/>
<dbReference type="AlphaFoldDB" id="A0A022RL23"/>
<reference evidence="2 3" key="1">
    <citation type="journal article" date="2013" name="Proc. Natl. Acad. Sci. U.S.A.">
        <title>Fine-scale variation in meiotic recombination in Mimulus inferred from population shotgun sequencing.</title>
        <authorList>
            <person name="Hellsten U."/>
            <person name="Wright K.M."/>
            <person name="Jenkins J."/>
            <person name="Shu S."/>
            <person name="Yuan Y."/>
            <person name="Wessler S.R."/>
            <person name="Schmutz J."/>
            <person name="Willis J.H."/>
            <person name="Rokhsar D.S."/>
        </authorList>
    </citation>
    <scope>NUCLEOTIDE SEQUENCE [LARGE SCALE GENOMIC DNA]</scope>
    <source>
        <strain evidence="3">cv. DUN x IM62</strain>
    </source>
</reference>
<dbReference type="EMBL" id="KI630371">
    <property type="protein sequence ID" value="EYU40901.1"/>
    <property type="molecule type" value="Genomic_DNA"/>
</dbReference>
<dbReference type="InterPro" id="IPR017451">
    <property type="entry name" value="F-box-assoc_interact_dom"/>
</dbReference>
<name>A0A022RL23_ERYGU</name>
<dbReference type="eggNOG" id="ENOG502QUVH">
    <property type="taxonomic scope" value="Eukaryota"/>
</dbReference>
<dbReference type="NCBIfam" id="TIGR01640">
    <property type="entry name" value="F_box_assoc_1"/>
    <property type="match status" value="1"/>
</dbReference>
<feature type="domain" description="F-box" evidence="1">
    <location>
        <begin position="25"/>
        <end position="64"/>
    </location>
</feature>
<proteinExistence type="predicted"/>
<dbReference type="Pfam" id="PF07734">
    <property type="entry name" value="FBA_1"/>
    <property type="match status" value="1"/>
</dbReference>
<dbReference type="CDD" id="cd22157">
    <property type="entry name" value="F-box_AtFBW1-like"/>
    <property type="match status" value="1"/>
</dbReference>
<accession>A0A022RL23</accession>
<organism evidence="2 3">
    <name type="scientific">Erythranthe guttata</name>
    <name type="common">Yellow monkey flower</name>
    <name type="synonym">Mimulus guttatus</name>
    <dbReference type="NCBI Taxonomy" id="4155"/>
    <lineage>
        <taxon>Eukaryota</taxon>
        <taxon>Viridiplantae</taxon>
        <taxon>Streptophyta</taxon>
        <taxon>Embryophyta</taxon>
        <taxon>Tracheophyta</taxon>
        <taxon>Spermatophyta</taxon>
        <taxon>Magnoliopsida</taxon>
        <taxon>eudicotyledons</taxon>
        <taxon>Gunneridae</taxon>
        <taxon>Pentapetalae</taxon>
        <taxon>asterids</taxon>
        <taxon>lamiids</taxon>
        <taxon>Lamiales</taxon>
        <taxon>Phrymaceae</taxon>
        <taxon>Erythranthe</taxon>
    </lineage>
</organism>
<evidence type="ECO:0000259" key="1">
    <source>
        <dbReference type="SMART" id="SM00256"/>
    </source>
</evidence>
<dbReference type="InterPro" id="IPR036047">
    <property type="entry name" value="F-box-like_dom_sf"/>
</dbReference>
<evidence type="ECO:0000313" key="2">
    <source>
        <dbReference type="EMBL" id="EYU40901.1"/>
    </source>
</evidence>
<dbReference type="InterPro" id="IPR001810">
    <property type="entry name" value="F-box_dom"/>
</dbReference>
<protein>
    <recommendedName>
        <fullName evidence="1">F-box domain-containing protein</fullName>
    </recommendedName>
</protein>
<dbReference type="Pfam" id="PF00646">
    <property type="entry name" value="F-box"/>
    <property type="match status" value="1"/>
</dbReference>
<dbReference type="PANTHER" id="PTHR31672">
    <property type="entry name" value="BNACNNG10540D PROTEIN"/>
    <property type="match status" value="1"/>
</dbReference>
<dbReference type="PANTHER" id="PTHR31672:SF13">
    <property type="entry name" value="F-BOX PROTEIN CPR30-LIKE"/>
    <property type="match status" value="1"/>
</dbReference>
<keyword evidence="3" id="KW-1185">Reference proteome</keyword>
<evidence type="ECO:0000313" key="3">
    <source>
        <dbReference type="Proteomes" id="UP000030748"/>
    </source>
</evidence>
<sequence>METKPSISDHQPRIIRYPAPAETYLEDHIEEILSRLPVKSLLRFRCVSKSWRALISSKRFIKAHLEHSRKDTTNFTRHVIVSTSTPPGGIRLKHCSLPPLFCGLVADSSDVDFPITNRVGSVCIRGNCNGLVCVVIDKKHIYLWNPSTRKFKEMPHADADVDSNSDDTTKAIIGFGFDESNEDYKVLAVFNVGRDETNVKIYSLRTNSWKIIDVFKDGLTLSETGTLKGSDSRGWDIVSLDVGSEVCGTVAQPSYVESDLAPWFGLFGGCLCVFYHHPKIGVDVWVLKEYGVTESWTKMAGRPEFKPLCIGPKGEILVVYGQGFLIYSPKDYRFRLIVMRNACPFLEADVRYESLVSAFLLS</sequence>
<dbReference type="PhylomeDB" id="A0A022RL23"/>
<dbReference type="Gene3D" id="1.20.1280.50">
    <property type="match status" value="1"/>
</dbReference>
<dbReference type="SUPFAM" id="SSF81383">
    <property type="entry name" value="F-box domain"/>
    <property type="match status" value="1"/>
</dbReference>
<dbReference type="SMART" id="SM00256">
    <property type="entry name" value="FBOX"/>
    <property type="match status" value="1"/>
</dbReference>
<dbReference type="Proteomes" id="UP000030748">
    <property type="component" value="Unassembled WGS sequence"/>
</dbReference>
<dbReference type="InterPro" id="IPR050796">
    <property type="entry name" value="SCF_F-box_component"/>
</dbReference>
<dbReference type="InterPro" id="IPR006527">
    <property type="entry name" value="F-box-assoc_dom_typ1"/>
</dbReference>